<proteinExistence type="predicted"/>
<dbReference type="Proteomes" id="UP000468901">
    <property type="component" value="Unassembled WGS sequence"/>
</dbReference>
<evidence type="ECO:0000313" key="1">
    <source>
        <dbReference type="EMBL" id="KAB7741756.1"/>
    </source>
</evidence>
<gene>
    <name evidence="1" type="ORF">F2P47_03665</name>
</gene>
<reference evidence="1 2" key="1">
    <citation type="submission" date="2019-09" db="EMBL/GenBank/DDBJ databases">
        <title>Parvibaculum sedimenti sp. nov., isolated from sediment.</title>
        <authorList>
            <person name="Wang Y."/>
        </authorList>
    </citation>
    <scope>NUCLEOTIDE SEQUENCE [LARGE SCALE GENOMIC DNA]</scope>
    <source>
        <strain evidence="1 2">HXT-9</strain>
    </source>
</reference>
<dbReference type="PANTHER" id="PTHR35175">
    <property type="entry name" value="DUF1289 DOMAIN-CONTAINING PROTEIN"/>
    <property type="match status" value="1"/>
</dbReference>
<dbReference type="PANTHER" id="PTHR35175:SF2">
    <property type="entry name" value="DUF1289 DOMAIN-CONTAINING PROTEIN"/>
    <property type="match status" value="1"/>
</dbReference>
<dbReference type="EMBL" id="WESC01000003">
    <property type="protein sequence ID" value="KAB7741756.1"/>
    <property type="molecule type" value="Genomic_DNA"/>
</dbReference>
<dbReference type="InterPro" id="IPR010710">
    <property type="entry name" value="DUF1289"/>
</dbReference>
<evidence type="ECO:0000313" key="2">
    <source>
        <dbReference type="Proteomes" id="UP000468901"/>
    </source>
</evidence>
<accession>A0A6N6VR83</accession>
<comment type="caution">
    <text evidence="1">The sequence shown here is derived from an EMBL/GenBank/DDBJ whole genome shotgun (WGS) entry which is preliminary data.</text>
</comment>
<protein>
    <submittedName>
        <fullName evidence="1">DUF1289 domain-containing protein</fullName>
    </submittedName>
</protein>
<keyword evidence="2" id="KW-1185">Reference proteome</keyword>
<name>A0A6N6VR83_9HYPH</name>
<organism evidence="1 2">
    <name type="scientific">Parvibaculum sedimenti</name>
    <dbReference type="NCBI Taxonomy" id="2608632"/>
    <lineage>
        <taxon>Bacteria</taxon>
        <taxon>Pseudomonadati</taxon>
        <taxon>Pseudomonadota</taxon>
        <taxon>Alphaproteobacteria</taxon>
        <taxon>Hyphomicrobiales</taxon>
        <taxon>Parvibaculaceae</taxon>
        <taxon>Parvibaculum</taxon>
    </lineage>
</organism>
<dbReference type="AlphaFoldDB" id="A0A6N6VR83"/>
<dbReference type="Pfam" id="PF06945">
    <property type="entry name" value="DUF1289"/>
    <property type="match status" value="1"/>
</dbReference>
<sequence>MSTPCINVCAIDARSGLCTGCARSLEEIARWSRLTERERRAVMETLPARLAAMLAK</sequence>